<organism evidence="7 8">
    <name type="scientific">Paramuricea clavata</name>
    <name type="common">Red gorgonian</name>
    <name type="synonym">Violescent sea-whip</name>
    <dbReference type="NCBI Taxonomy" id="317549"/>
    <lineage>
        <taxon>Eukaryota</taxon>
        <taxon>Metazoa</taxon>
        <taxon>Cnidaria</taxon>
        <taxon>Anthozoa</taxon>
        <taxon>Octocorallia</taxon>
        <taxon>Malacalcyonacea</taxon>
        <taxon>Plexauridae</taxon>
        <taxon>Paramuricea</taxon>
    </lineage>
</organism>
<evidence type="ECO:0000256" key="4">
    <source>
        <dbReference type="ARBA" id="ARBA00022840"/>
    </source>
</evidence>
<protein>
    <submittedName>
        <fullName evidence="7">EIF-2-alpha kinase GCN2-like</fullName>
    </submittedName>
</protein>
<comment type="similarity">
    <text evidence="5">Belongs to the protein kinase superfamily. Ser/Thr protein kinase family. GCN2 subfamily.</text>
</comment>
<feature type="compositionally biased region" description="Low complexity" evidence="6">
    <location>
        <begin position="444"/>
        <end position="454"/>
    </location>
</feature>
<dbReference type="Pfam" id="PF00069">
    <property type="entry name" value="Pkinase"/>
    <property type="match status" value="3"/>
</dbReference>
<evidence type="ECO:0000256" key="6">
    <source>
        <dbReference type="SAM" id="MobiDB-lite"/>
    </source>
</evidence>
<dbReference type="OrthoDB" id="6778822at2759"/>
<evidence type="ECO:0000256" key="1">
    <source>
        <dbReference type="ARBA" id="ARBA00022679"/>
    </source>
</evidence>
<evidence type="ECO:0000313" key="7">
    <source>
        <dbReference type="EMBL" id="CAB3984769.1"/>
    </source>
</evidence>
<feature type="region of interest" description="Disordered" evidence="6">
    <location>
        <begin position="441"/>
        <end position="462"/>
    </location>
</feature>
<evidence type="ECO:0000256" key="5">
    <source>
        <dbReference type="ARBA" id="ARBA00037982"/>
    </source>
</evidence>
<dbReference type="CDD" id="cd14046">
    <property type="entry name" value="STKc_EIF2AK4_GCN2_rpt2"/>
    <property type="match status" value="1"/>
</dbReference>
<dbReference type="Proteomes" id="UP001152795">
    <property type="component" value="Unassembled WGS sequence"/>
</dbReference>
<dbReference type="PROSITE" id="PS00107">
    <property type="entry name" value="PROTEIN_KINASE_ATP"/>
    <property type="match status" value="1"/>
</dbReference>
<dbReference type="PROSITE" id="PS00108">
    <property type="entry name" value="PROTEIN_KINASE_ST"/>
    <property type="match status" value="1"/>
</dbReference>
<evidence type="ECO:0000256" key="3">
    <source>
        <dbReference type="ARBA" id="ARBA00022777"/>
    </source>
</evidence>
<dbReference type="Gene3D" id="3.30.930.10">
    <property type="entry name" value="Bira Bifunctional Protein, Domain 2"/>
    <property type="match status" value="1"/>
</dbReference>
<feature type="compositionally biased region" description="Polar residues" evidence="6">
    <location>
        <begin position="523"/>
        <end position="533"/>
    </location>
</feature>
<gene>
    <name evidence="7" type="ORF">PACLA_8A046791</name>
</gene>
<evidence type="ECO:0000313" key="8">
    <source>
        <dbReference type="Proteomes" id="UP001152795"/>
    </source>
</evidence>
<feature type="region of interest" description="Disordered" evidence="6">
    <location>
        <begin position="505"/>
        <end position="533"/>
    </location>
</feature>
<dbReference type="SUPFAM" id="SSF55681">
    <property type="entry name" value="Class II aaRS and biotin synthetases"/>
    <property type="match status" value="1"/>
</dbReference>
<name>A0A7D9DHJ0_PARCT</name>
<comment type="caution">
    <text evidence="7">The sequence shown here is derived from an EMBL/GenBank/DDBJ whole genome shotgun (WGS) entry which is preliminary data.</text>
</comment>
<dbReference type="InterPro" id="IPR041715">
    <property type="entry name" value="HisRS-like_core"/>
</dbReference>
<accession>A0A7D9DHJ0</accession>
<feature type="region of interest" description="Disordered" evidence="6">
    <location>
        <begin position="1"/>
        <end position="30"/>
    </location>
</feature>
<dbReference type="InterPro" id="IPR011009">
    <property type="entry name" value="Kinase-like_dom_sf"/>
</dbReference>
<dbReference type="InterPro" id="IPR050339">
    <property type="entry name" value="CC_SR_Kinase"/>
</dbReference>
<dbReference type="GO" id="GO:0005524">
    <property type="term" value="F:ATP binding"/>
    <property type="evidence" value="ECO:0007669"/>
    <property type="project" value="UniProtKB-UniRule"/>
</dbReference>
<dbReference type="SUPFAM" id="SSF56112">
    <property type="entry name" value="Protein kinase-like (PK-like)"/>
    <property type="match status" value="2"/>
</dbReference>
<dbReference type="InterPro" id="IPR008271">
    <property type="entry name" value="Ser/Thr_kinase_AS"/>
</dbReference>
<keyword evidence="3 7" id="KW-0418">Kinase</keyword>
<dbReference type="PANTHER" id="PTHR11042:SF136">
    <property type="entry name" value="EIF-2-ALPHA KINASE GCN2"/>
    <property type="match status" value="1"/>
</dbReference>
<dbReference type="EMBL" id="CACRXK020000782">
    <property type="protein sequence ID" value="CAB3984769.1"/>
    <property type="molecule type" value="Genomic_DNA"/>
</dbReference>
<dbReference type="GO" id="GO:0010468">
    <property type="term" value="P:regulation of gene expression"/>
    <property type="evidence" value="ECO:0007669"/>
    <property type="project" value="UniProtKB-ARBA"/>
</dbReference>
<reference evidence="7" key="1">
    <citation type="submission" date="2020-04" db="EMBL/GenBank/DDBJ databases">
        <authorList>
            <person name="Alioto T."/>
            <person name="Alioto T."/>
            <person name="Gomez Garrido J."/>
        </authorList>
    </citation>
    <scope>NUCLEOTIDE SEQUENCE</scope>
    <source>
        <strain evidence="7">A484AB</strain>
    </source>
</reference>
<dbReference type="InterPro" id="IPR000719">
    <property type="entry name" value="Prot_kinase_dom"/>
</dbReference>
<dbReference type="PANTHER" id="PTHR11042">
    <property type="entry name" value="EUKARYOTIC TRANSLATION INITIATION FACTOR 2-ALPHA KINASE EIF2-ALPHA KINASE -RELATED"/>
    <property type="match status" value="1"/>
</dbReference>
<keyword evidence="2" id="KW-0547">Nucleotide-binding</keyword>
<dbReference type="SMART" id="SM00220">
    <property type="entry name" value="S_TKc"/>
    <property type="match status" value="2"/>
</dbReference>
<evidence type="ECO:0000256" key="2">
    <source>
        <dbReference type="ARBA" id="ARBA00022741"/>
    </source>
</evidence>
<dbReference type="Gene3D" id="3.30.200.20">
    <property type="entry name" value="Phosphorylase Kinase, domain 1"/>
    <property type="match status" value="1"/>
</dbReference>
<dbReference type="GO" id="GO:0005737">
    <property type="term" value="C:cytoplasm"/>
    <property type="evidence" value="ECO:0007669"/>
    <property type="project" value="TreeGrafter"/>
</dbReference>
<dbReference type="GO" id="GO:0004672">
    <property type="term" value="F:protein kinase activity"/>
    <property type="evidence" value="ECO:0007669"/>
    <property type="project" value="InterPro"/>
</dbReference>
<sequence>MEKKEEKESLVVESLSERVPERMPKKAAEDKLTPEIIKSNCYSNSEDVVPFAGLQKVTFQHTEVLRGKRLGVGQSGSTVYRGMDTKTGEFVALSEWKFMSQDGQKQSTHDKSKIEDEKLLKQVSSIEQEISSLIMTVSHPNLVQYLGVTQVQEDSTLILQVLTEYVAGGSLLKELGSRGLAIEIIQDYSQQLLKVLAYLHGESIVHKDIKLSSVFLDEEKKIRLADYRVGRRLCELYQAYGEQQFSKKVNTNEAKSLEKFTKRTDIVNLGLLMLSLRQGEIVTSVPTSISQSFPKELQDFFARCLYPDDGEQWSASQLLKHPFISPTCMLSSLAVEGVAERDEADGDNCMGESPYWRRDIVGHSNRLRKDFDVLESLGKGGFGSVRKVRNKLDGRLYAIKKILLKSEKEEGSVIQEVELVSSLNHKNVVRYYGSWIEVAEAPESETSSNETKSSTTEEKQKSAVEDNLMQFNSVNLMQFNSVKAPSILASAEDDGSWANRDISKQEENSFSSSSGEEEIPKAKQSSNSTESSDGITFTSNVIVMSNEFLASGGKESSQQLLEVLHIQMEYCGGTTLRSVIDKGLYENKERIWRLLREIVEGLVYVHSQGIIHRDLKPENIFLDFNDHVKIGDFGLAFTKPNCDTNNLSGVETTPTHELMTGGVGTPLYRSPELDTNSRTRYTQKVDLYSLGIISFEMCYRPMKTAMERARVLDNLRNKEIVFPEDFDSKRLDKLTQIIRWLLCHNPDKRPTSQELLKSKHIPPKITGNALEELLNHTLANTNSAGYCTVISCVMNQEITQNLDSYCNYMSSSYFANESCRQLVHNKLVEKLLQYGFQPVSTPLLVPKDKVNEQTSQMVMDHSGAILSLPNDLRTPFARQLAMGNLKSLKRFNISRVYERRPKLDKHLHEQYQCVIDIVTSCPRICNLVPDAEILWTVAKIIDDFPCLVSQNYYIRVNHVDLTKSILAFSGVAEEKIPQIIALLQECGSGNDSLQEVKELLENVGLDKRTVNGICHLFHRVSAHSRRRLRCPLMNKAAKELKIICYHAEKLGLKLSVIIDPMLVCDINHMSGILFQFVAKRNRNDILAFGGRYDKLIAKFSQGRELPQGYNAVGAIINVERVASLLIESRKPDDVISSTCDVMICVHGENITISKPRDIMAALRIIGISVSISYDILPSEANDDVIVEHCRMFGTQYVVIVSKKEYLQILIFGKHEEVKRVKVKDAVEYLTEQYTRSQQIAVTTTPVFRNQVDLPATVLEN</sequence>
<keyword evidence="1" id="KW-0808">Transferase</keyword>
<dbReference type="GO" id="GO:0051246">
    <property type="term" value="P:regulation of protein metabolic process"/>
    <property type="evidence" value="ECO:0007669"/>
    <property type="project" value="UniProtKB-ARBA"/>
</dbReference>
<dbReference type="AlphaFoldDB" id="A0A7D9DHJ0"/>
<dbReference type="InterPro" id="IPR045864">
    <property type="entry name" value="aa-tRNA-synth_II/BPL/LPL"/>
</dbReference>
<dbReference type="PROSITE" id="PS50011">
    <property type="entry name" value="PROTEIN_KINASE_DOM"/>
    <property type="match status" value="2"/>
</dbReference>
<dbReference type="InterPro" id="IPR017441">
    <property type="entry name" value="Protein_kinase_ATP_BS"/>
</dbReference>
<dbReference type="Pfam" id="PF13393">
    <property type="entry name" value="tRNA-synt_His"/>
    <property type="match status" value="1"/>
</dbReference>
<dbReference type="Gene3D" id="1.10.510.10">
    <property type="entry name" value="Transferase(Phosphotransferase) domain 1"/>
    <property type="match status" value="2"/>
</dbReference>
<keyword evidence="8" id="KW-1185">Reference proteome</keyword>
<keyword evidence="4" id="KW-0067">ATP-binding</keyword>
<dbReference type="GO" id="GO:0033554">
    <property type="term" value="P:cellular response to stress"/>
    <property type="evidence" value="ECO:0007669"/>
    <property type="project" value="UniProtKB-ARBA"/>
</dbReference>
<dbReference type="GO" id="GO:0005634">
    <property type="term" value="C:nucleus"/>
    <property type="evidence" value="ECO:0007669"/>
    <property type="project" value="TreeGrafter"/>
</dbReference>
<proteinExistence type="inferred from homology"/>